<dbReference type="STRING" id="37001.A0A1A9WXR2"/>
<comment type="subcellular location">
    <subcellularLocation>
        <location evidence="1">Nucleus</location>
    </subcellularLocation>
</comment>
<name>A0A1A9WXR2_9MUSC</name>
<keyword evidence="3" id="KW-0597">Phosphoprotein</keyword>
<dbReference type="InterPro" id="IPR017266">
    <property type="entry name" value="DOC_1/2"/>
</dbReference>
<keyword evidence="6" id="KW-1185">Reference proteome</keyword>
<dbReference type="PANTHER" id="PTHR22607:SF3">
    <property type="entry name" value="CDK2-ASSOCIATED PROTEIN 1, ISOFORM B"/>
    <property type="match status" value="1"/>
</dbReference>
<reference evidence="5" key="2">
    <citation type="submission" date="2020-05" db="UniProtKB">
        <authorList>
            <consortium name="EnsemblMetazoa"/>
        </authorList>
    </citation>
    <scope>IDENTIFICATION</scope>
    <source>
        <strain evidence="5">IAEA</strain>
    </source>
</reference>
<evidence type="ECO:0000256" key="3">
    <source>
        <dbReference type="ARBA" id="ARBA00022553"/>
    </source>
</evidence>
<dbReference type="Proteomes" id="UP000091820">
    <property type="component" value="Unassembled WGS sequence"/>
</dbReference>
<sequence>MDRFVTYEIESALNEVTVPPVPTSQIQNFRKNQSEQIDQREHYEQHEQWKQREQYKECKQREQLERLGILKRAAAIQYARQLQARLIASQHQKPVNSLTITPVTPTAYKNNGRTIIPTNLMGYKSNNDNQTAKYERQFEFPECSQHGSSNIATPMKATAATNSNVAANYSKLLTLIKEIRNDIRPSCKGSRNSMERLKRNIAHARILINECRNGI</sequence>
<dbReference type="VEuPathDB" id="VectorBase:GBRI036381"/>
<evidence type="ECO:0000313" key="5">
    <source>
        <dbReference type="EnsemblMetazoa" id="GBRI036381-PA"/>
    </source>
</evidence>
<evidence type="ECO:0000256" key="1">
    <source>
        <dbReference type="ARBA" id="ARBA00004123"/>
    </source>
</evidence>
<comment type="similarity">
    <text evidence="2">Belongs to the CDK2AP family.</text>
</comment>
<evidence type="ECO:0000256" key="4">
    <source>
        <dbReference type="ARBA" id="ARBA00023242"/>
    </source>
</evidence>
<dbReference type="GO" id="GO:0005737">
    <property type="term" value="C:cytoplasm"/>
    <property type="evidence" value="ECO:0007669"/>
    <property type="project" value="TreeGrafter"/>
</dbReference>
<dbReference type="EnsemblMetazoa" id="GBRI036381-RA">
    <property type="protein sequence ID" value="GBRI036381-PA"/>
    <property type="gene ID" value="GBRI036381"/>
</dbReference>
<dbReference type="PANTHER" id="PTHR22607">
    <property type="entry name" value="DELETED IN ORAL CANCER 1/CDK2-ASSOCIATED PROTEIN 1"/>
    <property type="match status" value="1"/>
</dbReference>
<organism evidence="5 6">
    <name type="scientific">Glossina brevipalpis</name>
    <dbReference type="NCBI Taxonomy" id="37001"/>
    <lineage>
        <taxon>Eukaryota</taxon>
        <taxon>Metazoa</taxon>
        <taxon>Ecdysozoa</taxon>
        <taxon>Arthropoda</taxon>
        <taxon>Hexapoda</taxon>
        <taxon>Insecta</taxon>
        <taxon>Pterygota</taxon>
        <taxon>Neoptera</taxon>
        <taxon>Endopterygota</taxon>
        <taxon>Diptera</taxon>
        <taxon>Brachycera</taxon>
        <taxon>Muscomorpha</taxon>
        <taxon>Hippoboscoidea</taxon>
        <taxon>Glossinidae</taxon>
        <taxon>Glossina</taxon>
    </lineage>
</organism>
<evidence type="ECO:0000256" key="2">
    <source>
        <dbReference type="ARBA" id="ARBA00008485"/>
    </source>
</evidence>
<keyword evidence="4" id="KW-0539">Nucleus</keyword>
<reference evidence="6" key="1">
    <citation type="submission" date="2014-03" db="EMBL/GenBank/DDBJ databases">
        <authorList>
            <person name="Aksoy S."/>
            <person name="Warren W."/>
            <person name="Wilson R.K."/>
        </authorList>
    </citation>
    <scope>NUCLEOTIDE SEQUENCE [LARGE SCALE GENOMIC DNA]</scope>
    <source>
        <strain evidence="6">IAEA</strain>
    </source>
</reference>
<dbReference type="AlphaFoldDB" id="A0A1A9WXR2"/>
<proteinExistence type="inferred from homology"/>
<dbReference type="Pfam" id="PF09806">
    <property type="entry name" value="CDK2AP"/>
    <property type="match status" value="1"/>
</dbReference>
<dbReference type="GO" id="GO:0005634">
    <property type="term" value="C:nucleus"/>
    <property type="evidence" value="ECO:0007669"/>
    <property type="project" value="UniProtKB-SubCell"/>
</dbReference>
<protein>
    <submittedName>
        <fullName evidence="5">Uncharacterized protein</fullName>
    </submittedName>
</protein>
<evidence type="ECO:0000313" key="6">
    <source>
        <dbReference type="Proteomes" id="UP000091820"/>
    </source>
</evidence>
<accession>A0A1A9WXR2</accession>
<dbReference type="Gene3D" id="6.10.140.1300">
    <property type="match status" value="1"/>
</dbReference>